<keyword evidence="2" id="KW-1185">Reference proteome</keyword>
<evidence type="ECO:0000313" key="1">
    <source>
        <dbReference type="EMBL" id="NEE01145.1"/>
    </source>
</evidence>
<dbReference type="EMBL" id="JAAGOA010000008">
    <property type="protein sequence ID" value="NEE01145.1"/>
    <property type="molecule type" value="Genomic_DNA"/>
</dbReference>
<organism evidence="1 2">
    <name type="scientific">Phytoactinopolyspora halotolerans</name>
    <dbReference type="NCBI Taxonomy" id="1981512"/>
    <lineage>
        <taxon>Bacteria</taxon>
        <taxon>Bacillati</taxon>
        <taxon>Actinomycetota</taxon>
        <taxon>Actinomycetes</taxon>
        <taxon>Jiangellales</taxon>
        <taxon>Jiangellaceae</taxon>
        <taxon>Phytoactinopolyspora</taxon>
    </lineage>
</organism>
<dbReference type="Proteomes" id="UP000475214">
    <property type="component" value="Unassembled WGS sequence"/>
</dbReference>
<sequence>MDFLLFFVDEVDDLAGVVGAEGPPPHRAVRVGFVLGAAVPRRELQNVEDFQRRRPELRRGVRRAGRVWAASGTRRYTLGVLASAEQFVHLLHGNGVGVVARLGNLFGLGEYAEVRARVGVFSVSDVLPLAEEFVHSGEVFGLLGPF</sequence>
<proteinExistence type="predicted"/>
<reference evidence="1 2" key="1">
    <citation type="submission" date="2020-02" db="EMBL/GenBank/DDBJ databases">
        <authorList>
            <person name="Li X.-J."/>
            <person name="Han X.-M."/>
        </authorList>
    </citation>
    <scope>NUCLEOTIDE SEQUENCE [LARGE SCALE GENOMIC DNA]</scope>
    <source>
        <strain evidence="1 2">CCTCC AB 2017055</strain>
    </source>
</reference>
<comment type="caution">
    <text evidence="1">The sequence shown here is derived from an EMBL/GenBank/DDBJ whole genome shotgun (WGS) entry which is preliminary data.</text>
</comment>
<dbReference type="AlphaFoldDB" id="A0A6L9S6Q8"/>
<accession>A0A6L9S6Q8</accession>
<evidence type="ECO:0000313" key="2">
    <source>
        <dbReference type="Proteomes" id="UP000475214"/>
    </source>
</evidence>
<gene>
    <name evidence="1" type="ORF">G1H10_13310</name>
</gene>
<protein>
    <submittedName>
        <fullName evidence="1">Uncharacterized protein</fullName>
    </submittedName>
</protein>
<name>A0A6L9S6Q8_9ACTN</name>